<evidence type="ECO:0000313" key="4">
    <source>
        <dbReference type="Proteomes" id="UP000305654"/>
    </source>
</evidence>
<comment type="caution">
    <text evidence="3">The sequence shown here is derived from an EMBL/GenBank/DDBJ whole genome shotgun (WGS) entry which is preliminary data.</text>
</comment>
<evidence type="ECO:0000313" key="3">
    <source>
        <dbReference type="EMBL" id="TLU73791.1"/>
    </source>
</evidence>
<comment type="similarity">
    <text evidence="1">Belongs to the SufE family.</text>
</comment>
<dbReference type="EMBL" id="VCDI01000001">
    <property type="protein sequence ID" value="TLU73791.1"/>
    <property type="molecule type" value="Genomic_DNA"/>
</dbReference>
<accession>A0A5R9JDT8</accession>
<dbReference type="Pfam" id="PF02657">
    <property type="entry name" value="SufE"/>
    <property type="match status" value="1"/>
</dbReference>
<dbReference type="InterPro" id="IPR003808">
    <property type="entry name" value="Fe-S_metab-assoc_dom"/>
</dbReference>
<dbReference type="AlphaFoldDB" id="A0A5R9JDT8"/>
<organism evidence="3 4">
    <name type="scientific">Lichenicoccus roseus</name>
    <dbReference type="NCBI Taxonomy" id="2683649"/>
    <lineage>
        <taxon>Bacteria</taxon>
        <taxon>Pseudomonadati</taxon>
        <taxon>Pseudomonadota</taxon>
        <taxon>Alphaproteobacteria</taxon>
        <taxon>Acetobacterales</taxon>
        <taxon>Acetobacteraceae</taxon>
        <taxon>Lichenicoccus</taxon>
    </lineage>
</organism>
<dbReference type="OrthoDB" id="9799320at2"/>
<dbReference type="Proteomes" id="UP000305654">
    <property type="component" value="Unassembled WGS sequence"/>
</dbReference>
<protein>
    <submittedName>
        <fullName evidence="3">SufE family protein</fullName>
    </submittedName>
</protein>
<proteinExistence type="inferred from homology"/>
<dbReference type="PANTHER" id="PTHR43597">
    <property type="entry name" value="SULFUR ACCEPTOR PROTEIN CSDE"/>
    <property type="match status" value="1"/>
</dbReference>
<keyword evidence="4" id="KW-1185">Reference proteome</keyword>
<dbReference type="PANTHER" id="PTHR43597:SF5">
    <property type="entry name" value="SUFE-LIKE PROTEIN 2, CHLOROPLASTIC"/>
    <property type="match status" value="1"/>
</dbReference>
<reference evidence="3 4" key="1">
    <citation type="submission" date="2019-05" db="EMBL/GenBank/DDBJ databases">
        <authorList>
            <person name="Pankratov T."/>
            <person name="Grouzdev D."/>
        </authorList>
    </citation>
    <scope>NUCLEOTIDE SEQUENCE [LARGE SCALE GENOMIC DNA]</scope>
    <source>
        <strain evidence="3 4">KEBCLARHB70R</strain>
    </source>
</reference>
<gene>
    <name evidence="3" type="ORF">FE263_00710</name>
</gene>
<feature type="domain" description="Fe-S metabolism associated" evidence="2">
    <location>
        <begin position="28"/>
        <end position="146"/>
    </location>
</feature>
<dbReference type="Gene3D" id="3.90.1010.10">
    <property type="match status" value="1"/>
</dbReference>
<evidence type="ECO:0000256" key="1">
    <source>
        <dbReference type="ARBA" id="ARBA00010282"/>
    </source>
</evidence>
<dbReference type="SUPFAM" id="SSF82649">
    <property type="entry name" value="SufE/NifU"/>
    <property type="match status" value="1"/>
</dbReference>
<dbReference type="RefSeq" id="WP_138324044.1">
    <property type="nucleotide sequence ID" value="NZ_VCDI01000001.1"/>
</dbReference>
<evidence type="ECO:0000259" key="2">
    <source>
        <dbReference type="Pfam" id="PF02657"/>
    </source>
</evidence>
<name>A0A5R9JDT8_9PROT</name>
<sequence length="154" mass="16566">MPDAATTADPFVVPEEATAAEAIAAIAEELDVFDDWMQRYQYIIELGRKLPPFPEPWTDDRHRVPGCQSRVWMEAEHADGVLRLAGASDAAIVSGLIALLLRVYSGRSPAEVLATDPVFLKDLGLLEALSTNRGNGIAAMARAVHQAARQATAG</sequence>